<evidence type="ECO:0000313" key="12">
    <source>
        <dbReference type="Proteomes" id="UP001501746"/>
    </source>
</evidence>
<protein>
    <recommendedName>
        <fullName evidence="10">Pectate disaccharide-lyase-like N-terminal domain-containing protein</fullName>
    </recommendedName>
</protein>
<dbReference type="PANTHER" id="PTHR40088:SF1">
    <property type="entry name" value="PECTATE LYASE PEL9"/>
    <property type="match status" value="1"/>
</dbReference>
<dbReference type="InterPro" id="IPR011050">
    <property type="entry name" value="Pectin_lyase_fold/virulence"/>
</dbReference>
<evidence type="ECO:0000313" key="11">
    <source>
        <dbReference type="EMBL" id="GAA1846611.1"/>
    </source>
</evidence>
<dbReference type="InterPro" id="IPR013783">
    <property type="entry name" value="Ig-like_fold"/>
</dbReference>
<evidence type="ECO:0000256" key="7">
    <source>
        <dbReference type="ARBA" id="ARBA00023239"/>
    </source>
</evidence>
<organism evidence="11 12">
    <name type="scientific">Agromyces salentinus</name>
    <dbReference type="NCBI Taxonomy" id="269421"/>
    <lineage>
        <taxon>Bacteria</taxon>
        <taxon>Bacillati</taxon>
        <taxon>Actinomycetota</taxon>
        <taxon>Actinomycetes</taxon>
        <taxon>Micrococcales</taxon>
        <taxon>Microbacteriaceae</taxon>
        <taxon>Agromyces</taxon>
    </lineage>
</organism>
<keyword evidence="7" id="KW-0456">Lyase</keyword>
<evidence type="ECO:0000256" key="3">
    <source>
        <dbReference type="ARBA" id="ARBA00022525"/>
    </source>
</evidence>
<evidence type="ECO:0000256" key="1">
    <source>
        <dbReference type="ARBA" id="ARBA00001913"/>
    </source>
</evidence>
<dbReference type="SMART" id="SM00710">
    <property type="entry name" value="PbH1"/>
    <property type="match status" value="4"/>
</dbReference>
<sequence length="1251" mass="129991">MTPMGKTLRASLAVLATAALTFSAAVAAVAIGPATALNASDLAVGDIATATDTGTDFRIHATDAKKVTVDAHERVSDRGETFTQRIKLNGSGTADARSLHFTVAEGEAPTRVHVNARSGGSADRALALYDATGAEVGRVPARADLATAPVETGSFDIAAPGAYYLASPSSGVNVYFAQVGEFEPVTRAPWAEVAAPVIESVEADPADPGRLVVSFTGVLGVDGGDVAHATLHDGAGSDVDTAIGVADGEGGALSLTPPASGDYEVEVRLTRSGEPDAKASARVAVDGFSLPLAGPSVTGSLTTAISGGVATVTLDWSASAEAESYSVESSIGGAAFTRLADGLTGTTAAVAGFVPGTTHQVRIVAHRGAEEAAGPTQDVEVAASVERWQVADIGSNAGSGGQVTENADGSITFDALASTTKLATSEDGFQYYYTKVDPATENFTLTATFRVDDAAAKDNQSGFGVIAVDTLVPGSSPARYFNSAGALLTRYAWGPGTGEWQDGTPGARFVHGYTGAPDDSAAGVRDSSDSVAFDRDWRPEASGPKFANGDVFTLSLRKSNTGFHAVWHRDGEVLEVIQYDPDMLQQQDSEALYVGMAAARKIKVTVTDWDFSTIHPDDDEEAQQPPTEYVPVELAVDVTSTTPHHRIDLPLVANVHGTGQILGADGEVIVDGLALTPGERVLAGVDLVDGENEFTARVLPAAEQPQLGEREELESNDPVDVPVTVTVDSYGEPGQSIRVAPDGSPTGHGTAASPIDLHTAVAFAQPGQQIVLEGGVYTPQRAITVERGRDGTPEAPITLMSAPGARAVLDLAQSAGGGLVFRGDWWHVYDLEITGSQDRSKPMLIQGHHNVVERVESHHNRDTGIQISGLEREPSSMWPSHNLVVSSVAHDNADAQGNDADGFAAKLTVGEGNVFRHSIAHHNIDDGWDLYAKSTTGPIGTVVVEDSVAYANGWLAADPARTGEGNGFKLGGESVPGDHLLRNSISFGNLATGVTSNSGPDIRLEDVTAVGNERNIRLSTNAPTTAYAATGVLSWTATARDELALKQADTSLLTDPSNHFNLDSPAIGAGQPDAGWFVSTDVDGAAPTIAADGSVDMHGLFAPTERMPLDTGARLSAIEHPTAIEVLPEVVVALENTVAPSIEGDAVKGRQLSADTGEWSREDAALTVRWLRDGEPIPGRVGQGETYKVRGADVGHELSIEVTASVAGQDPVVVTSQPVVAGDRPSVVDAVVEGLRSIVTWLRGLFGWAWA</sequence>
<dbReference type="Gene3D" id="2.60.40.10">
    <property type="entry name" value="Immunoglobulins"/>
    <property type="match status" value="1"/>
</dbReference>
<dbReference type="EMBL" id="BAAANK010000013">
    <property type="protein sequence ID" value="GAA1846611.1"/>
    <property type="molecule type" value="Genomic_DNA"/>
</dbReference>
<comment type="similarity">
    <text evidence="8">Belongs to the polysaccharide lyase 9 family.</text>
</comment>
<comment type="cofactor">
    <cofactor evidence="1">
        <name>Ca(2+)</name>
        <dbReference type="ChEBI" id="CHEBI:29108"/>
    </cofactor>
</comment>
<feature type="domain" description="Pectate disaccharide-lyase-like N-terminal" evidence="10">
    <location>
        <begin position="421"/>
        <end position="471"/>
    </location>
</feature>
<dbReference type="InterPro" id="IPR052052">
    <property type="entry name" value="Polysaccharide_Lyase_9"/>
</dbReference>
<feature type="signal peptide" evidence="9">
    <location>
        <begin position="1"/>
        <end position="27"/>
    </location>
</feature>
<evidence type="ECO:0000256" key="2">
    <source>
        <dbReference type="ARBA" id="ARBA00004613"/>
    </source>
</evidence>
<keyword evidence="5 9" id="KW-0732">Signal</keyword>
<evidence type="ECO:0000259" key="10">
    <source>
        <dbReference type="Pfam" id="PF25849"/>
    </source>
</evidence>
<dbReference type="SUPFAM" id="SSF51126">
    <property type="entry name" value="Pectin lyase-like"/>
    <property type="match status" value="1"/>
</dbReference>
<dbReference type="Gene3D" id="2.160.20.10">
    <property type="entry name" value="Single-stranded right-handed beta-helix, Pectin lyase-like"/>
    <property type="match status" value="1"/>
</dbReference>
<feature type="chain" id="PRO_5047435770" description="Pectate disaccharide-lyase-like N-terminal domain-containing protein" evidence="9">
    <location>
        <begin position="28"/>
        <end position="1251"/>
    </location>
</feature>
<evidence type="ECO:0000256" key="5">
    <source>
        <dbReference type="ARBA" id="ARBA00022729"/>
    </source>
</evidence>
<dbReference type="InterPro" id="IPR012334">
    <property type="entry name" value="Pectin_lyas_fold"/>
</dbReference>
<dbReference type="PANTHER" id="PTHR40088">
    <property type="entry name" value="PECTATE LYASE (EUROFUNG)"/>
    <property type="match status" value="1"/>
</dbReference>
<dbReference type="InterPro" id="IPR006626">
    <property type="entry name" value="PbH1"/>
</dbReference>
<evidence type="ECO:0000256" key="8">
    <source>
        <dbReference type="ARBA" id="ARBA00038263"/>
    </source>
</evidence>
<dbReference type="Pfam" id="PF25849">
    <property type="entry name" value="PelX_N"/>
    <property type="match status" value="2"/>
</dbReference>
<name>A0ABN2N0P8_9MICO</name>
<proteinExistence type="inferred from homology"/>
<evidence type="ECO:0000256" key="6">
    <source>
        <dbReference type="ARBA" id="ARBA00022837"/>
    </source>
</evidence>
<dbReference type="Proteomes" id="UP001501746">
    <property type="component" value="Unassembled WGS sequence"/>
</dbReference>
<accession>A0ABN2N0P8</accession>
<feature type="domain" description="Pectate disaccharide-lyase-like N-terminal" evidence="10">
    <location>
        <begin position="541"/>
        <end position="613"/>
    </location>
</feature>
<comment type="subcellular location">
    <subcellularLocation>
        <location evidence="2">Secreted</location>
    </subcellularLocation>
</comment>
<evidence type="ECO:0000256" key="4">
    <source>
        <dbReference type="ARBA" id="ARBA00022723"/>
    </source>
</evidence>
<dbReference type="Gene3D" id="2.60.40.2700">
    <property type="match status" value="1"/>
</dbReference>
<dbReference type="InterPro" id="IPR058953">
    <property type="entry name" value="PelX-like_N"/>
</dbReference>
<comment type="caution">
    <text evidence="11">The sequence shown here is derived from an EMBL/GenBank/DDBJ whole genome shotgun (WGS) entry which is preliminary data.</text>
</comment>
<keyword evidence="3" id="KW-0964">Secreted</keyword>
<evidence type="ECO:0000256" key="9">
    <source>
        <dbReference type="SAM" id="SignalP"/>
    </source>
</evidence>
<reference evidence="11 12" key="1">
    <citation type="journal article" date="2019" name="Int. J. Syst. Evol. Microbiol.">
        <title>The Global Catalogue of Microorganisms (GCM) 10K type strain sequencing project: providing services to taxonomists for standard genome sequencing and annotation.</title>
        <authorList>
            <consortium name="The Broad Institute Genomics Platform"/>
            <consortium name="The Broad Institute Genome Sequencing Center for Infectious Disease"/>
            <person name="Wu L."/>
            <person name="Ma J."/>
        </authorList>
    </citation>
    <scope>NUCLEOTIDE SEQUENCE [LARGE SCALE GENOMIC DNA]</scope>
    <source>
        <strain evidence="11 12">JCM 14323</strain>
    </source>
</reference>
<keyword evidence="12" id="KW-1185">Reference proteome</keyword>
<keyword evidence="4" id="KW-0479">Metal-binding</keyword>
<keyword evidence="6" id="KW-0106">Calcium</keyword>
<gene>
    <name evidence="11" type="ORF">GCM10009750_36290</name>
</gene>